<keyword evidence="2" id="KW-1185">Reference proteome</keyword>
<protein>
    <submittedName>
        <fullName evidence="1">Uncharacterized protein</fullName>
    </submittedName>
</protein>
<name>A0A1R2BSC4_9CILI</name>
<evidence type="ECO:0000313" key="1">
    <source>
        <dbReference type="EMBL" id="OMJ79646.1"/>
    </source>
</evidence>
<dbReference type="AlphaFoldDB" id="A0A1R2BSC4"/>
<organism evidence="1 2">
    <name type="scientific">Stentor coeruleus</name>
    <dbReference type="NCBI Taxonomy" id="5963"/>
    <lineage>
        <taxon>Eukaryota</taxon>
        <taxon>Sar</taxon>
        <taxon>Alveolata</taxon>
        <taxon>Ciliophora</taxon>
        <taxon>Postciliodesmatophora</taxon>
        <taxon>Heterotrichea</taxon>
        <taxon>Heterotrichida</taxon>
        <taxon>Stentoridae</taxon>
        <taxon>Stentor</taxon>
    </lineage>
</organism>
<sequence length="92" mass="11109">MQLNQISLSKKGSHLSDMNSLKGTLRYKEKKIIVLRRLKSDTRQKINISWIEKLMNWRSILEDQKEYRHLITKIELYNQKLTNGKRRRLSPK</sequence>
<accession>A0A1R2BSC4</accession>
<reference evidence="1 2" key="1">
    <citation type="submission" date="2016-11" db="EMBL/GenBank/DDBJ databases">
        <title>The macronuclear genome of Stentor coeruleus: a giant cell with tiny introns.</title>
        <authorList>
            <person name="Slabodnick M."/>
            <person name="Ruby J.G."/>
            <person name="Reiff S.B."/>
            <person name="Swart E.C."/>
            <person name="Gosai S."/>
            <person name="Prabakaran S."/>
            <person name="Witkowska E."/>
            <person name="Larue G.E."/>
            <person name="Fisher S."/>
            <person name="Freeman R.M."/>
            <person name="Gunawardena J."/>
            <person name="Chu W."/>
            <person name="Stover N.A."/>
            <person name="Gregory B.D."/>
            <person name="Nowacki M."/>
            <person name="Derisi J."/>
            <person name="Roy S.W."/>
            <person name="Marshall W.F."/>
            <person name="Sood P."/>
        </authorList>
    </citation>
    <scope>NUCLEOTIDE SEQUENCE [LARGE SCALE GENOMIC DNA]</scope>
    <source>
        <strain evidence="1">WM001</strain>
    </source>
</reference>
<dbReference type="Proteomes" id="UP000187209">
    <property type="component" value="Unassembled WGS sequence"/>
</dbReference>
<dbReference type="EMBL" id="MPUH01000461">
    <property type="protein sequence ID" value="OMJ79646.1"/>
    <property type="molecule type" value="Genomic_DNA"/>
</dbReference>
<gene>
    <name evidence="1" type="ORF">SteCoe_20325</name>
</gene>
<comment type="caution">
    <text evidence="1">The sequence shown here is derived from an EMBL/GenBank/DDBJ whole genome shotgun (WGS) entry which is preliminary data.</text>
</comment>
<proteinExistence type="predicted"/>
<evidence type="ECO:0000313" key="2">
    <source>
        <dbReference type="Proteomes" id="UP000187209"/>
    </source>
</evidence>